<proteinExistence type="predicted"/>
<dbReference type="AlphaFoldDB" id="A0A8X6VVR8"/>
<organism evidence="1 2">
    <name type="scientific">Trichonephila clavipes</name>
    <name type="common">Golden silk orbweaver</name>
    <name type="synonym">Nephila clavipes</name>
    <dbReference type="NCBI Taxonomy" id="2585209"/>
    <lineage>
        <taxon>Eukaryota</taxon>
        <taxon>Metazoa</taxon>
        <taxon>Ecdysozoa</taxon>
        <taxon>Arthropoda</taxon>
        <taxon>Chelicerata</taxon>
        <taxon>Arachnida</taxon>
        <taxon>Araneae</taxon>
        <taxon>Araneomorphae</taxon>
        <taxon>Entelegynae</taxon>
        <taxon>Araneoidea</taxon>
        <taxon>Nephilidae</taxon>
        <taxon>Trichonephila</taxon>
    </lineage>
</organism>
<name>A0A8X6VVR8_TRICX</name>
<sequence length="98" mass="10670">MSFGLNEEENYLNSPNEPPFVALSRTVTCGVLKATDNDKRIYVGLDQVGRGSLMVKVGSWLACHEFESSTTKDPPYRGAIHVKSVESTNVLPLVRGGS</sequence>
<accession>A0A8X6VVR8</accession>
<dbReference type="EMBL" id="BMAU01021363">
    <property type="protein sequence ID" value="GFY23437.1"/>
    <property type="molecule type" value="Genomic_DNA"/>
</dbReference>
<dbReference type="Proteomes" id="UP000887159">
    <property type="component" value="Unassembled WGS sequence"/>
</dbReference>
<evidence type="ECO:0000313" key="2">
    <source>
        <dbReference type="Proteomes" id="UP000887159"/>
    </source>
</evidence>
<protein>
    <submittedName>
        <fullName evidence="1">Uncharacterized protein</fullName>
    </submittedName>
</protein>
<keyword evidence="2" id="KW-1185">Reference proteome</keyword>
<evidence type="ECO:0000313" key="1">
    <source>
        <dbReference type="EMBL" id="GFY23437.1"/>
    </source>
</evidence>
<comment type="caution">
    <text evidence="1">The sequence shown here is derived from an EMBL/GenBank/DDBJ whole genome shotgun (WGS) entry which is preliminary data.</text>
</comment>
<reference evidence="1" key="1">
    <citation type="submission" date="2020-08" db="EMBL/GenBank/DDBJ databases">
        <title>Multicomponent nature underlies the extraordinary mechanical properties of spider dragline silk.</title>
        <authorList>
            <person name="Kono N."/>
            <person name="Nakamura H."/>
            <person name="Mori M."/>
            <person name="Yoshida Y."/>
            <person name="Ohtoshi R."/>
            <person name="Malay A.D."/>
            <person name="Moran D.A.P."/>
            <person name="Tomita M."/>
            <person name="Numata K."/>
            <person name="Arakawa K."/>
        </authorList>
    </citation>
    <scope>NUCLEOTIDE SEQUENCE</scope>
</reference>
<gene>
    <name evidence="1" type="ORF">TNCV_3941301</name>
</gene>